<sequence>MNDINLDISGNLDPIIKNASAILTPISQGIAGAFAYVLQKPIEYGIVKEIENEALAKATRDKFNLIPQENIDFSNIPLLTKLLEDSIYQLSSEEFRDLYSSLIVSSIDKTKEVKPFYSSLIKDMSPNEAKLMNYFFEHQLLFEVLLTSDNPFFVTEGTYRYYWEPQYFQLTGKPDTATYRDFDKENFYENLFIPQKDFYQLNTPESFLFLLNNGIIEQDYSERWNGIFPSLKKFLLTNDEKALNLIVENKSLKYPIEFKPQYKAYKLSSLGKELKSILYLE</sequence>
<dbReference type="Proteomes" id="UP001186159">
    <property type="component" value="Unassembled WGS sequence"/>
</dbReference>
<gene>
    <name evidence="1" type="ORF">RZO27_10690</name>
</gene>
<evidence type="ECO:0000313" key="1">
    <source>
        <dbReference type="EMBL" id="MDV2619579.1"/>
    </source>
</evidence>
<protein>
    <submittedName>
        <fullName evidence="1">Abi-alpha family protein</fullName>
    </submittedName>
</protein>
<name>A0ABD5GR45_9LACT</name>
<dbReference type="InterPro" id="IPR025506">
    <property type="entry name" value="Abi_alpha"/>
</dbReference>
<dbReference type="Pfam" id="PF14337">
    <property type="entry name" value="Abi_alpha"/>
    <property type="match status" value="1"/>
</dbReference>
<dbReference type="AlphaFoldDB" id="A0ABD5GR45"/>
<accession>A0ABD5GR45</accession>
<comment type="caution">
    <text evidence="1">The sequence shown here is derived from an EMBL/GenBank/DDBJ whole genome shotgun (WGS) entry which is preliminary data.</text>
</comment>
<organism evidence="1 2">
    <name type="scientific">Lactococcus lactis</name>
    <dbReference type="NCBI Taxonomy" id="1358"/>
    <lineage>
        <taxon>Bacteria</taxon>
        <taxon>Bacillati</taxon>
        <taxon>Bacillota</taxon>
        <taxon>Bacilli</taxon>
        <taxon>Lactobacillales</taxon>
        <taxon>Streptococcaceae</taxon>
        <taxon>Lactococcus</taxon>
    </lineage>
</organism>
<dbReference type="EMBL" id="JAWHVN010000061">
    <property type="protein sequence ID" value="MDV2619579.1"/>
    <property type="molecule type" value="Genomic_DNA"/>
</dbReference>
<proteinExistence type="predicted"/>
<reference evidence="1 2" key="1">
    <citation type="submission" date="2023-10" db="EMBL/GenBank/DDBJ databases">
        <title>Production of high quality cheese from raw caw milk (raw cheese).</title>
        <authorList>
            <person name="Samouris G."/>
        </authorList>
    </citation>
    <scope>NUCLEOTIDE SEQUENCE [LARGE SCALE GENOMIC DNA]</scope>
    <source>
        <strain evidence="1 2">MRS-5</strain>
    </source>
</reference>
<dbReference type="RefSeq" id="WP_039116146.1">
    <property type="nucleotide sequence ID" value="NZ_CP110849.1"/>
</dbReference>
<evidence type="ECO:0000313" key="2">
    <source>
        <dbReference type="Proteomes" id="UP001186159"/>
    </source>
</evidence>